<dbReference type="SUPFAM" id="SSF56281">
    <property type="entry name" value="Metallo-hydrolase/oxidoreductase"/>
    <property type="match status" value="1"/>
</dbReference>
<evidence type="ECO:0000313" key="2">
    <source>
        <dbReference type="EMBL" id="UQX89148.1"/>
    </source>
</evidence>
<dbReference type="SMART" id="SM00849">
    <property type="entry name" value="Lactamase_B"/>
    <property type="match status" value="1"/>
</dbReference>
<dbReference type="Proteomes" id="UP001056336">
    <property type="component" value="Chromosome"/>
</dbReference>
<dbReference type="PANTHER" id="PTHR43546:SF3">
    <property type="entry name" value="UPF0173 METAL-DEPENDENT HYDROLASE MJ1163"/>
    <property type="match status" value="1"/>
</dbReference>
<organism evidence="2 3">
    <name type="scientific">Jatrophihabitans telluris</name>
    <dbReference type="NCBI Taxonomy" id="2038343"/>
    <lineage>
        <taxon>Bacteria</taxon>
        <taxon>Bacillati</taxon>
        <taxon>Actinomycetota</taxon>
        <taxon>Actinomycetes</taxon>
        <taxon>Jatrophihabitantales</taxon>
        <taxon>Jatrophihabitantaceae</taxon>
        <taxon>Jatrophihabitans</taxon>
    </lineage>
</organism>
<accession>A0ABY4QZU4</accession>
<name>A0ABY4QZU4_9ACTN</name>
<evidence type="ECO:0000313" key="3">
    <source>
        <dbReference type="Proteomes" id="UP001056336"/>
    </source>
</evidence>
<dbReference type="InterPro" id="IPR050114">
    <property type="entry name" value="UPF0173_UPF0282_UlaG_hydrolase"/>
</dbReference>
<dbReference type="InterPro" id="IPR001279">
    <property type="entry name" value="Metallo-B-lactamas"/>
</dbReference>
<proteinExistence type="predicted"/>
<protein>
    <submittedName>
        <fullName evidence="2">MBL fold metallo-hydrolase</fullName>
    </submittedName>
</protein>
<evidence type="ECO:0000259" key="1">
    <source>
        <dbReference type="SMART" id="SM00849"/>
    </source>
</evidence>
<dbReference type="InterPro" id="IPR036866">
    <property type="entry name" value="RibonucZ/Hydroxyglut_hydro"/>
</dbReference>
<dbReference type="RefSeq" id="WP_249773044.1">
    <property type="nucleotide sequence ID" value="NZ_CP097332.1"/>
</dbReference>
<dbReference type="CDD" id="cd06262">
    <property type="entry name" value="metallo-hydrolase-like_MBL-fold"/>
    <property type="match status" value="1"/>
</dbReference>
<reference evidence="2" key="1">
    <citation type="journal article" date="2018" name="Int. J. Syst. Evol. Microbiol.">
        <title>Jatrophihabitans telluris sp. nov., isolated from sediment soil of lava forest wetlands and the emended description of the genus Jatrophihabitans.</title>
        <authorList>
            <person name="Lee K.C."/>
            <person name="Suh M.K."/>
            <person name="Eom M.K."/>
            <person name="Kim K.K."/>
            <person name="Kim J.S."/>
            <person name="Kim D.S."/>
            <person name="Ko S.H."/>
            <person name="Shin Y.K."/>
            <person name="Lee J.S."/>
        </authorList>
    </citation>
    <scope>NUCLEOTIDE SEQUENCE</scope>
    <source>
        <strain evidence="2">N237</strain>
    </source>
</reference>
<dbReference type="EMBL" id="CP097332">
    <property type="protein sequence ID" value="UQX89148.1"/>
    <property type="molecule type" value="Genomic_DNA"/>
</dbReference>
<dbReference type="PANTHER" id="PTHR43546">
    <property type="entry name" value="UPF0173 METAL-DEPENDENT HYDROLASE MJ1163-RELATED"/>
    <property type="match status" value="1"/>
</dbReference>
<reference evidence="2" key="2">
    <citation type="submission" date="2022-05" db="EMBL/GenBank/DDBJ databases">
        <authorList>
            <person name="Kim J.-S."/>
            <person name="Lee K."/>
            <person name="Suh M."/>
            <person name="Eom M."/>
            <person name="Kim J.-S."/>
            <person name="Kim D.-S."/>
            <person name="Ko S.-H."/>
            <person name="Shin Y."/>
            <person name="Lee J.-S."/>
        </authorList>
    </citation>
    <scope>NUCLEOTIDE SEQUENCE</scope>
    <source>
        <strain evidence="2">N237</strain>
    </source>
</reference>
<dbReference type="Gene3D" id="3.60.15.10">
    <property type="entry name" value="Ribonuclease Z/Hydroxyacylglutathione hydrolase-like"/>
    <property type="match status" value="1"/>
</dbReference>
<dbReference type="Pfam" id="PF13483">
    <property type="entry name" value="Lactamase_B_3"/>
    <property type="match status" value="1"/>
</dbReference>
<gene>
    <name evidence="2" type="ORF">M6D93_03880</name>
</gene>
<keyword evidence="3" id="KW-1185">Reference proteome</keyword>
<sequence length="218" mass="23597">MQLTKYTHSCVRITDDNDRRLVIDPGAFSEVEEALEGIDHVLVTHQHPDHIDVAKLAEAARANADLKIWGPKDLTDQLAQQEAFQGRLTTVGPGQSFVAGGLQVRTFGGQHAVIHSSIPVISNVAYLVGDAVYHPGDSYTVPNAGVEVALIPLNAPWAKVAETIDFTVALRAPRAFQIHDGLINDIGRGGYGMQLKRVGELYGVTDYQQLDPRAVVGL</sequence>
<feature type="domain" description="Metallo-beta-lactamase" evidence="1">
    <location>
        <begin position="7"/>
        <end position="179"/>
    </location>
</feature>